<comment type="similarity">
    <text evidence="1">Belongs to the ABC transporter superfamily.</text>
</comment>
<dbReference type="InterPro" id="IPR017911">
    <property type="entry name" value="MacB-like_ATP-bd"/>
</dbReference>
<feature type="domain" description="ABC transporter" evidence="7">
    <location>
        <begin position="26"/>
        <end position="252"/>
    </location>
</feature>
<dbReference type="Proteomes" id="UP000288028">
    <property type="component" value="Unassembled WGS sequence"/>
</dbReference>
<evidence type="ECO:0000256" key="5">
    <source>
        <dbReference type="ARBA" id="ARBA00022970"/>
    </source>
</evidence>
<name>A0A430AR67_9ENTE</name>
<dbReference type="GO" id="GO:0022857">
    <property type="term" value="F:transmembrane transporter activity"/>
    <property type="evidence" value="ECO:0007669"/>
    <property type="project" value="UniProtKB-ARBA"/>
</dbReference>
<dbReference type="CDD" id="cd03255">
    <property type="entry name" value="ABC_MJ0796_LolCDE_FtsE"/>
    <property type="match status" value="1"/>
</dbReference>
<dbReference type="OrthoDB" id="9791546at2"/>
<evidence type="ECO:0000256" key="3">
    <source>
        <dbReference type="ARBA" id="ARBA00022741"/>
    </source>
</evidence>
<evidence type="ECO:0000256" key="1">
    <source>
        <dbReference type="ARBA" id="ARBA00005417"/>
    </source>
</evidence>
<evidence type="ECO:0000256" key="6">
    <source>
        <dbReference type="SAM" id="MobiDB-lite"/>
    </source>
</evidence>
<dbReference type="GO" id="GO:0098796">
    <property type="term" value="C:membrane protein complex"/>
    <property type="evidence" value="ECO:0007669"/>
    <property type="project" value="UniProtKB-ARBA"/>
</dbReference>
<dbReference type="GeneID" id="95581177"/>
<dbReference type="RefSeq" id="WP_126796062.1">
    <property type="nucleotide sequence ID" value="NZ_CP060720.1"/>
</dbReference>
<keyword evidence="9" id="KW-1185">Reference proteome</keyword>
<accession>A0A430AR67</accession>
<evidence type="ECO:0000313" key="8">
    <source>
        <dbReference type="EMBL" id="RSU10566.1"/>
    </source>
</evidence>
<dbReference type="PANTHER" id="PTHR42798:SF6">
    <property type="entry name" value="CELL DIVISION ATP-BINDING PROTEIN FTSE"/>
    <property type="match status" value="1"/>
</dbReference>
<keyword evidence="4 8" id="KW-0067">ATP-binding</keyword>
<dbReference type="PROSITE" id="PS00211">
    <property type="entry name" value="ABC_TRANSPORTER_1"/>
    <property type="match status" value="1"/>
</dbReference>
<keyword evidence="5" id="KW-0029">Amino-acid transport</keyword>
<evidence type="ECO:0000256" key="4">
    <source>
        <dbReference type="ARBA" id="ARBA00022840"/>
    </source>
</evidence>
<sequence length="252" mass="28281">MTEELHNEEITNEELLPSSSPSSSLIELTDINKYYPVGKEQLHVLKNLHLTIEQGEFLMIMGKSGSGKTTLMNIIGFLDQSSDGTYIFDGQDVSKLTENQKSDLRNKYIGFIFQQFFLIQSLNVSQNVELPMVYEGTKKENKRRKIAEHYLGLVGLEGKENSKTTELSGGQQQRVAIARALVNEPLLIMADEPTGALDSETSADIMGILSDLNKEGKTIVMVTHDNDMKKYASRVVYMKDGLFLTEEEYNNA</sequence>
<comment type="caution">
    <text evidence="8">The sequence shown here is derived from an EMBL/GenBank/DDBJ whole genome shotgun (WGS) entry which is preliminary data.</text>
</comment>
<dbReference type="GO" id="GO:0006865">
    <property type="term" value="P:amino acid transport"/>
    <property type="evidence" value="ECO:0007669"/>
    <property type="project" value="UniProtKB-KW"/>
</dbReference>
<feature type="region of interest" description="Disordered" evidence="6">
    <location>
        <begin position="1"/>
        <end position="23"/>
    </location>
</feature>
<dbReference type="InterPro" id="IPR027417">
    <property type="entry name" value="P-loop_NTPase"/>
</dbReference>
<keyword evidence="2" id="KW-0813">Transport</keyword>
<dbReference type="GO" id="GO:0016887">
    <property type="term" value="F:ATP hydrolysis activity"/>
    <property type="evidence" value="ECO:0007669"/>
    <property type="project" value="InterPro"/>
</dbReference>
<dbReference type="SUPFAM" id="SSF52540">
    <property type="entry name" value="P-loop containing nucleoside triphosphate hydrolases"/>
    <property type="match status" value="1"/>
</dbReference>
<dbReference type="InterPro" id="IPR003439">
    <property type="entry name" value="ABC_transporter-like_ATP-bd"/>
</dbReference>
<evidence type="ECO:0000256" key="2">
    <source>
        <dbReference type="ARBA" id="ARBA00022448"/>
    </source>
</evidence>
<dbReference type="GO" id="GO:0005524">
    <property type="term" value="F:ATP binding"/>
    <property type="evidence" value="ECO:0007669"/>
    <property type="project" value="UniProtKB-KW"/>
</dbReference>
<reference evidence="8 9" key="1">
    <citation type="submission" date="2017-05" db="EMBL/GenBank/DDBJ databases">
        <title>Vagococcus spp. assemblies.</title>
        <authorList>
            <person name="Gulvik C.A."/>
        </authorList>
    </citation>
    <scope>NUCLEOTIDE SEQUENCE [LARGE SCALE GENOMIC DNA]</scope>
    <source>
        <strain evidence="8 9">SS1714</strain>
    </source>
</reference>
<keyword evidence="3" id="KW-0547">Nucleotide-binding</keyword>
<dbReference type="FunFam" id="3.40.50.300:FF:000032">
    <property type="entry name" value="Export ABC transporter ATP-binding protein"/>
    <property type="match status" value="1"/>
</dbReference>
<dbReference type="PANTHER" id="PTHR42798">
    <property type="entry name" value="LIPOPROTEIN-RELEASING SYSTEM ATP-BINDING PROTEIN LOLD"/>
    <property type="match status" value="1"/>
</dbReference>
<dbReference type="AlphaFoldDB" id="A0A430AR67"/>
<dbReference type="InterPro" id="IPR003593">
    <property type="entry name" value="AAA+_ATPase"/>
</dbReference>
<dbReference type="SMART" id="SM00382">
    <property type="entry name" value="AAA"/>
    <property type="match status" value="1"/>
</dbReference>
<dbReference type="Pfam" id="PF00005">
    <property type="entry name" value="ABC_tran"/>
    <property type="match status" value="1"/>
</dbReference>
<dbReference type="Gene3D" id="3.40.50.300">
    <property type="entry name" value="P-loop containing nucleotide triphosphate hydrolases"/>
    <property type="match status" value="1"/>
</dbReference>
<dbReference type="PROSITE" id="PS50893">
    <property type="entry name" value="ABC_TRANSPORTER_2"/>
    <property type="match status" value="1"/>
</dbReference>
<feature type="compositionally biased region" description="Low complexity" evidence="6">
    <location>
        <begin position="13"/>
        <end position="23"/>
    </location>
</feature>
<evidence type="ECO:0000313" key="9">
    <source>
        <dbReference type="Proteomes" id="UP000288028"/>
    </source>
</evidence>
<evidence type="ECO:0000259" key="7">
    <source>
        <dbReference type="PROSITE" id="PS50893"/>
    </source>
</evidence>
<dbReference type="EMBL" id="NGKB01000017">
    <property type="protein sequence ID" value="RSU10566.1"/>
    <property type="molecule type" value="Genomic_DNA"/>
</dbReference>
<gene>
    <name evidence="8" type="ORF">CBF28_13400</name>
</gene>
<protein>
    <submittedName>
        <fullName evidence="8">Peptide ABC transporter ATP-binding protein</fullName>
    </submittedName>
</protein>
<dbReference type="InterPro" id="IPR017871">
    <property type="entry name" value="ABC_transporter-like_CS"/>
</dbReference>
<organism evidence="8 9">
    <name type="scientific">Vagococcus carniphilus</name>
    <dbReference type="NCBI Taxonomy" id="218144"/>
    <lineage>
        <taxon>Bacteria</taxon>
        <taxon>Bacillati</taxon>
        <taxon>Bacillota</taxon>
        <taxon>Bacilli</taxon>
        <taxon>Lactobacillales</taxon>
        <taxon>Enterococcaceae</taxon>
        <taxon>Vagococcus</taxon>
    </lineage>
</organism>
<proteinExistence type="inferred from homology"/>